<dbReference type="PROSITE" id="PS51257">
    <property type="entry name" value="PROKAR_LIPOPROTEIN"/>
    <property type="match status" value="1"/>
</dbReference>
<feature type="chain" id="PRO_5028958991" description="Lipoprotein" evidence="1">
    <location>
        <begin position="28"/>
        <end position="561"/>
    </location>
</feature>
<comment type="caution">
    <text evidence="2">The sequence shown here is derived from an EMBL/GenBank/DDBJ whole genome shotgun (WGS) entry which is preliminary data.</text>
</comment>
<dbReference type="RefSeq" id="WP_155715540.1">
    <property type="nucleotide sequence ID" value="NZ_VVIQ01000003.1"/>
</dbReference>
<dbReference type="EMBL" id="VVIQ01000003">
    <property type="protein sequence ID" value="MUL27505.1"/>
    <property type="molecule type" value="Genomic_DNA"/>
</dbReference>
<name>A0A7C9HDL1_9BACT</name>
<keyword evidence="1" id="KW-0732">Signal</keyword>
<feature type="signal peptide" evidence="1">
    <location>
        <begin position="1"/>
        <end position="27"/>
    </location>
</feature>
<gene>
    <name evidence="2" type="ORF">F0475_04125</name>
</gene>
<accession>A0A7C9HDL1</accession>
<dbReference type="AlphaFoldDB" id="A0A7C9HDL1"/>
<sequence length="561" mass="62932">MNNNFMKINLFVLGAALAIGLSLTSCAQDDMLEKNKTEEKEHKNEHLTSFTGGAVMTRTSITYPKVFKWTSGDKIWVEDDNGVWQQSTNTIEGGPETFTPIQEKESFTFQVPGQYKKKSSYRVLYLGKEGTDKKIKFASTQQQMKPNSGLDVGKYGDWGMATTSKTADGNFKFTLQHKAAILCFMPFNGKTELSSTRISKIELTSDGNIAGTYTLNTTTNQLEDDAVSKTITLKSNSLGGGLLSPSQYRDGFPLSKTTADMATNGSFVVIKPGAHKLTAKFYLEDTGTGTKGVVTKDYGTFTYKENITYNMKVDMEIPNFDQNYYMWDAKQNYWYPHQTGGTAPIWQPWKNGSTSVGTVNGPESYNENYPKSGDVDRYCNTSFPGDGVRNDAQTELFKKLPNANEMAWYVVKGDPHGDRNQLFSFLGHLYKGGMWILKRQYIADMNKETAPSELAPVTDLRVAESGEYAQNNNIPDTPPAKADLHKYFFLPELGWYERGICLNIGYNGFYWSSSAFAKNSVDGNNTKYAFNLFFRRNNTFGYTIYVESSNRELGFKAVPFE</sequence>
<evidence type="ECO:0000256" key="1">
    <source>
        <dbReference type="SAM" id="SignalP"/>
    </source>
</evidence>
<proteinExistence type="predicted"/>
<evidence type="ECO:0000313" key="3">
    <source>
        <dbReference type="Proteomes" id="UP000482295"/>
    </source>
</evidence>
<dbReference type="Proteomes" id="UP000482295">
    <property type="component" value="Unassembled WGS sequence"/>
</dbReference>
<reference evidence="2 3" key="1">
    <citation type="submission" date="2019-09" db="EMBL/GenBank/DDBJ databases">
        <title>Prevotella A2879 sp. nov., isolated from an abscess of a patient.</title>
        <authorList>
            <person name="Buhl M."/>
            <person name="Oberhettinger P."/>
        </authorList>
    </citation>
    <scope>NUCLEOTIDE SEQUENCE [LARGE SCALE GENOMIC DNA]</scope>
    <source>
        <strain evidence="2 3">A2879</strain>
    </source>
</reference>
<organism evidence="2 3">
    <name type="scientific">Prevotella vespertina</name>
    <dbReference type="NCBI Taxonomy" id="2608404"/>
    <lineage>
        <taxon>Bacteria</taxon>
        <taxon>Pseudomonadati</taxon>
        <taxon>Bacteroidota</taxon>
        <taxon>Bacteroidia</taxon>
        <taxon>Bacteroidales</taxon>
        <taxon>Prevotellaceae</taxon>
        <taxon>Prevotella</taxon>
    </lineage>
</organism>
<evidence type="ECO:0008006" key="4">
    <source>
        <dbReference type="Google" id="ProtNLM"/>
    </source>
</evidence>
<keyword evidence="3" id="KW-1185">Reference proteome</keyword>
<protein>
    <recommendedName>
        <fullName evidence="4">Lipoprotein</fullName>
    </recommendedName>
</protein>
<evidence type="ECO:0000313" key="2">
    <source>
        <dbReference type="EMBL" id="MUL27505.1"/>
    </source>
</evidence>